<evidence type="ECO:0000313" key="3">
    <source>
        <dbReference type="Proteomes" id="UP000051330"/>
    </source>
</evidence>
<proteinExistence type="predicted"/>
<dbReference type="PATRIC" id="fig|1423792.3.peg.2585"/>
<sequence length="106" mass="11931">MAKAKKQKKVRKIPMRKDLLTNEMRPKKEMVRIVRDPEGLISIDSSGKKSGRGAYVSLNPAAIATAQKQHLVERALTGTVSETFYDDLYAYVDHRKARVELFGPDA</sequence>
<keyword evidence="3" id="KW-1185">Reference proteome</keyword>
<dbReference type="InterPro" id="IPR037465">
    <property type="entry name" value="YlxR"/>
</dbReference>
<accession>A0A0R1N5A8</accession>
<dbReference type="SUPFAM" id="SSF64376">
    <property type="entry name" value="YlxR-like"/>
    <property type="match status" value="1"/>
</dbReference>
<dbReference type="Gene3D" id="3.30.1230.10">
    <property type="entry name" value="YlxR-like"/>
    <property type="match status" value="1"/>
</dbReference>
<reference evidence="2 3" key="1">
    <citation type="journal article" date="2015" name="Genome Announc.">
        <title>Expanding the biotechnology potential of lactobacilli through comparative genomics of 213 strains and associated genera.</title>
        <authorList>
            <person name="Sun Z."/>
            <person name="Harris H.M."/>
            <person name="McCann A."/>
            <person name="Guo C."/>
            <person name="Argimon S."/>
            <person name="Zhang W."/>
            <person name="Yang X."/>
            <person name="Jeffery I.B."/>
            <person name="Cooney J.C."/>
            <person name="Kagawa T.F."/>
            <person name="Liu W."/>
            <person name="Song Y."/>
            <person name="Salvetti E."/>
            <person name="Wrobel A."/>
            <person name="Rasinkangas P."/>
            <person name="Parkhill J."/>
            <person name="Rea M.C."/>
            <person name="O'Sullivan O."/>
            <person name="Ritari J."/>
            <person name="Douillard F.P."/>
            <person name="Paul Ross R."/>
            <person name="Yang R."/>
            <person name="Briner A.E."/>
            <person name="Felis G.E."/>
            <person name="de Vos W.M."/>
            <person name="Barrangou R."/>
            <person name="Klaenhammer T.R."/>
            <person name="Caufield P.W."/>
            <person name="Cui Y."/>
            <person name="Zhang H."/>
            <person name="O'Toole P.W."/>
        </authorList>
    </citation>
    <scope>NUCLEOTIDE SEQUENCE [LARGE SCALE GENOMIC DNA]</scope>
    <source>
        <strain evidence="2 3">DSM 12744</strain>
    </source>
</reference>
<dbReference type="PANTHER" id="PTHR34215:SF1">
    <property type="entry name" value="YLXR DOMAIN-CONTAINING PROTEIN"/>
    <property type="match status" value="1"/>
</dbReference>
<dbReference type="InterPro" id="IPR035931">
    <property type="entry name" value="YlxR-like_sf"/>
</dbReference>
<dbReference type="AlphaFoldDB" id="A0A0R1N5A8"/>
<dbReference type="EMBL" id="AZEC01000005">
    <property type="protein sequence ID" value="KRL12997.1"/>
    <property type="molecule type" value="Genomic_DNA"/>
</dbReference>
<dbReference type="NCBIfam" id="NF047356">
    <property type="entry name" value="RNA_bind_RnpM"/>
    <property type="match status" value="1"/>
</dbReference>
<dbReference type="OrthoDB" id="9813251at2"/>
<dbReference type="CDD" id="cd00279">
    <property type="entry name" value="YlxR"/>
    <property type="match status" value="1"/>
</dbReference>
<dbReference type="RefSeq" id="WP_057819913.1">
    <property type="nucleotide sequence ID" value="NZ_AZEC01000005.1"/>
</dbReference>
<dbReference type="Proteomes" id="UP000051330">
    <property type="component" value="Unassembled WGS sequence"/>
</dbReference>
<protein>
    <recommendedName>
        <fullName evidence="1">YlxR domain-containing protein</fullName>
    </recommendedName>
</protein>
<gene>
    <name evidence="2" type="ORF">FD09_GL002537</name>
</gene>
<evidence type="ECO:0000313" key="2">
    <source>
        <dbReference type="EMBL" id="KRL12997.1"/>
    </source>
</evidence>
<dbReference type="InterPro" id="IPR007393">
    <property type="entry name" value="YlxR_dom"/>
</dbReference>
<evidence type="ECO:0000259" key="1">
    <source>
        <dbReference type="Pfam" id="PF04296"/>
    </source>
</evidence>
<organism evidence="2 3">
    <name type="scientific">Schleiferilactobacillus perolens DSM 12744</name>
    <dbReference type="NCBI Taxonomy" id="1423792"/>
    <lineage>
        <taxon>Bacteria</taxon>
        <taxon>Bacillati</taxon>
        <taxon>Bacillota</taxon>
        <taxon>Bacilli</taxon>
        <taxon>Lactobacillales</taxon>
        <taxon>Lactobacillaceae</taxon>
        <taxon>Schleiferilactobacillus</taxon>
    </lineage>
</organism>
<feature type="domain" description="YlxR" evidence="1">
    <location>
        <begin position="16"/>
        <end position="88"/>
    </location>
</feature>
<dbReference type="STRING" id="1423792.FD09_GL002537"/>
<name>A0A0R1N5A8_9LACO</name>
<dbReference type="Pfam" id="PF04296">
    <property type="entry name" value="YlxR"/>
    <property type="match status" value="1"/>
</dbReference>
<dbReference type="PANTHER" id="PTHR34215">
    <property type="entry name" value="BLL0784 PROTEIN"/>
    <property type="match status" value="1"/>
</dbReference>
<comment type="caution">
    <text evidence="2">The sequence shown here is derived from an EMBL/GenBank/DDBJ whole genome shotgun (WGS) entry which is preliminary data.</text>
</comment>